<name>A0A9N9D8I3_9GLOM</name>
<protein>
    <submittedName>
        <fullName evidence="2">11865_t:CDS:1</fullName>
    </submittedName>
</protein>
<evidence type="ECO:0000313" key="3">
    <source>
        <dbReference type="Proteomes" id="UP000789831"/>
    </source>
</evidence>
<gene>
    <name evidence="2" type="ORF">AGERDE_LOCUS10344</name>
</gene>
<feature type="non-terminal residue" evidence="2">
    <location>
        <position position="1"/>
    </location>
</feature>
<dbReference type="GO" id="GO:0005524">
    <property type="term" value="F:ATP binding"/>
    <property type="evidence" value="ECO:0007669"/>
    <property type="project" value="InterPro"/>
</dbReference>
<dbReference type="Proteomes" id="UP000789831">
    <property type="component" value="Unassembled WGS sequence"/>
</dbReference>
<dbReference type="PANTHER" id="PTHR44329">
    <property type="entry name" value="SERINE/THREONINE-PROTEIN KINASE TNNI3K-RELATED"/>
    <property type="match status" value="1"/>
</dbReference>
<comment type="caution">
    <text evidence="2">The sequence shown here is derived from an EMBL/GenBank/DDBJ whole genome shotgun (WGS) entry which is preliminary data.</text>
</comment>
<feature type="domain" description="Protein kinase" evidence="1">
    <location>
        <begin position="1"/>
        <end position="193"/>
    </location>
</feature>
<keyword evidence="3" id="KW-1185">Reference proteome</keyword>
<dbReference type="Pfam" id="PF07714">
    <property type="entry name" value="PK_Tyr_Ser-Thr"/>
    <property type="match status" value="1"/>
</dbReference>
<dbReference type="OrthoDB" id="10261027at2759"/>
<proteinExistence type="predicted"/>
<dbReference type="InterPro" id="IPR000719">
    <property type="entry name" value="Prot_kinase_dom"/>
</dbReference>
<dbReference type="InterPro" id="IPR051681">
    <property type="entry name" value="Ser/Thr_Kinases-Pseudokinases"/>
</dbReference>
<dbReference type="EMBL" id="CAJVPL010003147">
    <property type="protein sequence ID" value="CAG8627125.1"/>
    <property type="molecule type" value="Genomic_DNA"/>
</dbReference>
<organism evidence="2 3">
    <name type="scientific">Ambispora gerdemannii</name>
    <dbReference type="NCBI Taxonomy" id="144530"/>
    <lineage>
        <taxon>Eukaryota</taxon>
        <taxon>Fungi</taxon>
        <taxon>Fungi incertae sedis</taxon>
        <taxon>Mucoromycota</taxon>
        <taxon>Glomeromycotina</taxon>
        <taxon>Glomeromycetes</taxon>
        <taxon>Archaeosporales</taxon>
        <taxon>Ambisporaceae</taxon>
        <taxon>Ambispora</taxon>
    </lineage>
</organism>
<evidence type="ECO:0000313" key="2">
    <source>
        <dbReference type="EMBL" id="CAG8627125.1"/>
    </source>
</evidence>
<dbReference type="AlphaFoldDB" id="A0A9N9D8I3"/>
<sequence length="193" mass="22202">PRTSEYMLIQEYADGGNLRQYLRLSCQILTWHNRLQLACQVANGMHILHKEGIVHRDLHSKNILVQKGVAKLTDFGMSRIINANSSTNNQVFGITPYVAPERLRDGKYPLDTRSDIYSFGVILWEIANPHGKYAFEGREFDCTFILSIIDGLRETPNSETESDYVKLYQECWDPKPENRPLMSSALQRIEILI</sequence>
<dbReference type="SUPFAM" id="SSF56112">
    <property type="entry name" value="Protein kinase-like (PK-like)"/>
    <property type="match status" value="1"/>
</dbReference>
<accession>A0A9N9D8I3</accession>
<reference evidence="2" key="1">
    <citation type="submission" date="2021-06" db="EMBL/GenBank/DDBJ databases">
        <authorList>
            <person name="Kallberg Y."/>
            <person name="Tangrot J."/>
            <person name="Rosling A."/>
        </authorList>
    </citation>
    <scope>NUCLEOTIDE SEQUENCE</scope>
    <source>
        <strain evidence="2">MT106</strain>
    </source>
</reference>
<dbReference type="GO" id="GO:0004674">
    <property type="term" value="F:protein serine/threonine kinase activity"/>
    <property type="evidence" value="ECO:0007669"/>
    <property type="project" value="TreeGrafter"/>
</dbReference>
<dbReference type="PROSITE" id="PS50011">
    <property type="entry name" value="PROTEIN_KINASE_DOM"/>
    <property type="match status" value="1"/>
</dbReference>
<dbReference type="InterPro" id="IPR001245">
    <property type="entry name" value="Ser-Thr/Tyr_kinase_cat_dom"/>
</dbReference>
<dbReference type="InterPro" id="IPR011009">
    <property type="entry name" value="Kinase-like_dom_sf"/>
</dbReference>
<dbReference type="Gene3D" id="1.10.510.10">
    <property type="entry name" value="Transferase(Phosphotransferase) domain 1"/>
    <property type="match status" value="1"/>
</dbReference>
<dbReference type="PRINTS" id="PR00109">
    <property type="entry name" value="TYRKINASE"/>
</dbReference>
<evidence type="ECO:0000259" key="1">
    <source>
        <dbReference type="PROSITE" id="PS50011"/>
    </source>
</evidence>